<gene>
    <name evidence="1" type="ORF">SDC9_194202</name>
</gene>
<organism evidence="1">
    <name type="scientific">bioreactor metagenome</name>
    <dbReference type="NCBI Taxonomy" id="1076179"/>
    <lineage>
        <taxon>unclassified sequences</taxon>
        <taxon>metagenomes</taxon>
        <taxon>ecological metagenomes</taxon>
    </lineage>
</organism>
<dbReference type="AlphaFoldDB" id="A0A645I5M7"/>
<reference evidence="1" key="1">
    <citation type="submission" date="2019-08" db="EMBL/GenBank/DDBJ databases">
        <authorList>
            <person name="Kucharzyk K."/>
            <person name="Murdoch R.W."/>
            <person name="Higgins S."/>
            <person name="Loffler F."/>
        </authorList>
    </citation>
    <scope>NUCLEOTIDE SEQUENCE</scope>
</reference>
<accession>A0A645I5M7</accession>
<evidence type="ECO:0000313" key="1">
    <source>
        <dbReference type="EMBL" id="MPN46611.1"/>
    </source>
</evidence>
<proteinExistence type="predicted"/>
<dbReference type="EMBL" id="VSSQ01107433">
    <property type="protein sequence ID" value="MPN46611.1"/>
    <property type="molecule type" value="Genomic_DNA"/>
</dbReference>
<protein>
    <submittedName>
        <fullName evidence="1">Uncharacterized protein</fullName>
    </submittedName>
</protein>
<comment type="caution">
    <text evidence="1">The sequence shown here is derived from an EMBL/GenBank/DDBJ whole genome shotgun (WGS) entry which is preliminary data.</text>
</comment>
<sequence length="187" mass="21576">MQIQKLQKAVQVAGQNRFKDGAVLHHAADRFFLGLPVEKVGRIGMRIKIIEHLKRFTAAAAHQIHAMELLIQPVNSLMLIHRTIALRQSQIFGQVLVECLLQLHVIWKQRDNLWGVETFHHYAKFKNFLNLRPGDSLDLHALARDTFHHAFDHQPIKCLLNRCIADFIALTQNPDVQFFAWRQIALG</sequence>
<name>A0A645I5M7_9ZZZZ</name>